<keyword evidence="1" id="KW-0812">Transmembrane</keyword>
<keyword evidence="1" id="KW-0472">Membrane</keyword>
<evidence type="ECO:0000313" key="3">
    <source>
        <dbReference type="Proteomes" id="UP001212123"/>
    </source>
</evidence>
<dbReference type="RefSeq" id="WP_155963776.1">
    <property type="nucleotide sequence ID" value="NZ_JAQMTU010000070.1"/>
</dbReference>
<keyword evidence="1" id="KW-1133">Transmembrane helix</keyword>
<gene>
    <name evidence="2" type="ORF">PN492_11815</name>
</gene>
<keyword evidence="3" id="KW-1185">Reference proteome</keyword>
<dbReference type="Proteomes" id="UP001212123">
    <property type="component" value="Unassembled WGS sequence"/>
</dbReference>
<dbReference type="EMBL" id="JAQMTU010000070">
    <property type="protein sequence ID" value="MDB9487224.1"/>
    <property type="molecule type" value="Genomic_DNA"/>
</dbReference>
<evidence type="ECO:0000313" key="2">
    <source>
        <dbReference type="EMBL" id="MDB9487224.1"/>
    </source>
</evidence>
<name>A0ABT5A5K8_9CYAN</name>
<sequence length="49" mass="5620">MTREQGTGNREQGTGFEQLYFLLLMSFFSFTYLTINSVSSDAKSIVYLQ</sequence>
<evidence type="ECO:0000256" key="1">
    <source>
        <dbReference type="SAM" id="Phobius"/>
    </source>
</evidence>
<feature type="transmembrane region" description="Helical" evidence="1">
    <location>
        <begin position="20"/>
        <end position="39"/>
    </location>
</feature>
<accession>A0ABT5A5K8</accession>
<reference evidence="2 3" key="1">
    <citation type="submission" date="2023-01" db="EMBL/GenBank/DDBJ databases">
        <title>Genomes from the Australian National Cyanobacteria Reference Collection.</title>
        <authorList>
            <person name="Willis A."/>
            <person name="Lee E.M.F."/>
        </authorList>
    </citation>
    <scope>NUCLEOTIDE SEQUENCE [LARGE SCALE GENOMIC DNA]</scope>
    <source>
        <strain evidence="2 3">CS-537/01</strain>
    </source>
</reference>
<proteinExistence type="predicted"/>
<organism evidence="2 3">
    <name type="scientific">Dolichospermum circinale CS-537/01</name>
    <dbReference type="NCBI Taxonomy" id="3021739"/>
    <lineage>
        <taxon>Bacteria</taxon>
        <taxon>Bacillati</taxon>
        <taxon>Cyanobacteriota</taxon>
        <taxon>Cyanophyceae</taxon>
        <taxon>Nostocales</taxon>
        <taxon>Aphanizomenonaceae</taxon>
        <taxon>Dolichospermum</taxon>
        <taxon>Dolichospermum circinale</taxon>
    </lineage>
</organism>
<protein>
    <submittedName>
        <fullName evidence="2">Uncharacterized protein</fullName>
    </submittedName>
</protein>
<comment type="caution">
    <text evidence="2">The sequence shown here is derived from an EMBL/GenBank/DDBJ whole genome shotgun (WGS) entry which is preliminary data.</text>
</comment>